<evidence type="ECO:0000256" key="1">
    <source>
        <dbReference type="SAM" id="Phobius"/>
    </source>
</evidence>
<dbReference type="Proteomes" id="UP000199093">
    <property type="component" value="Unassembled WGS sequence"/>
</dbReference>
<organism evidence="2 3">
    <name type="scientific">Salipiger marinus</name>
    <dbReference type="NCBI Taxonomy" id="555512"/>
    <lineage>
        <taxon>Bacteria</taxon>
        <taxon>Pseudomonadati</taxon>
        <taxon>Pseudomonadota</taxon>
        <taxon>Alphaproteobacteria</taxon>
        <taxon>Rhodobacterales</taxon>
        <taxon>Roseobacteraceae</taxon>
        <taxon>Salipiger</taxon>
    </lineage>
</organism>
<keyword evidence="1" id="KW-0472">Membrane</keyword>
<keyword evidence="3" id="KW-1185">Reference proteome</keyword>
<feature type="transmembrane region" description="Helical" evidence="1">
    <location>
        <begin position="6"/>
        <end position="24"/>
    </location>
</feature>
<keyword evidence="1" id="KW-0812">Transmembrane</keyword>
<gene>
    <name evidence="2" type="ORF">SAMN04487993_10401</name>
</gene>
<accession>A0A1G8UDT5</accession>
<evidence type="ECO:0000313" key="3">
    <source>
        <dbReference type="Proteomes" id="UP000199093"/>
    </source>
</evidence>
<dbReference type="OrthoDB" id="582407at2"/>
<proteinExistence type="predicted"/>
<reference evidence="2 3" key="1">
    <citation type="submission" date="2016-10" db="EMBL/GenBank/DDBJ databases">
        <authorList>
            <person name="de Groot N.N."/>
        </authorList>
    </citation>
    <scope>NUCLEOTIDE SEQUENCE [LARGE SCALE GENOMIC DNA]</scope>
    <source>
        <strain evidence="2 3">DSM 26424</strain>
    </source>
</reference>
<feature type="transmembrane region" description="Helical" evidence="1">
    <location>
        <begin position="90"/>
        <end position="115"/>
    </location>
</feature>
<dbReference type="EMBL" id="FNEJ01000040">
    <property type="protein sequence ID" value="SDJ51892.1"/>
    <property type="molecule type" value="Genomic_DNA"/>
</dbReference>
<name>A0A1G8UDT5_9RHOB</name>
<dbReference type="AlphaFoldDB" id="A0A1G8UDT5"/>
<protein>
    <submittedName>
        <fullName evidence="2">Uncharacterized protein</fullName>
    </submittedName>
</protein>
<dbReference type="RefSeq" id="WP_089852200.1">
    <property type="nucleotide sequence ID" value="NZ_FNEJ01000040.1"/>
</dbReference>
<evidence type="ECO:0000313" key="2">
    <source>
        <dbReference type="EMBL" id="SDJ51892.1"/>
    </source>
</evidence>
<feature type="transmembrane region" description="Helical" evidence="1">
    <location>
        <begin position="60"/>
        <end position="78"/>
    </location>
</feature>
<sequence>MPRAPLLTAFLTALLMVAIVVLELTPQWGFHSGTRLVALLDHVLAYGLLMLPAALLRPGWLHALWPLAAVFAGLMEALQPAVQWRGALSHWLAACFGILIVTLSCWLVMGIMQLVKAGKDRD</sequence>
<keyword evidence="1" id="KW-1133">Transmembrane helix</keyword>